<feature type="region of interest" description="Disordered" evidence="1">
    <location>
        <begin position="38"/>
        <end position="60"/>
    </location>
</feature>
<evidence type="ECO:0000313" key="3">
    <source>
        <dbReference type="Proteomes" id="UP000054018"/>
    </source>
</evidence>
<dbReference type="HOGENOM" id="CLU_2671990_0_0_1"/>
<protein>
    <submittedName>
        <fullName evidence="2">Uncharacterized protein</fullName>
    </submittedName>
</protein>
<reference evidence="3" key="2">
    <citation type="submission" date="2015-01" db="EMBL/GenBank/DDBJ databases">
        <title>Evolutionary Origins and Diversification of the Mycorrhizal Mutualists.</title>
        <authorList>
            <consortium name="DOE Joint Genome Institute"/>
            <consortium name="Mycorrhizal Genomics Consortium"/>
            <person name="Kohler A."/>
            <person name="Kuo A."/>
            <person name="Nagy L.G."/>
            <person name="Floudas D."/>
            <person name="Copeland A."/>
            <person name="Barry K.W."/>
            <person name="Cichocki N."/>
            <person name="Veneault-Fourrey C."/>
            <person name="LaButti K."/>
            <person name="Lindquist E.A."/>
            <person name="Lipzen A."/>
            <person name="Lundell T."/>
            <person name="Morin E."/>
            <person name="Murat C."/>
            <person name="Riley R."/>
            <person name="Ohm R."/>
            <person name="Sun H."/>
            <person name="Tunlid A."/>
            <person name="Henrissat B."/>
            <person name="Grigoriev I.V."/>
            <person name="Hibbett D.S."/>
            <person name="Martin F."/>
        </authorList>
    </citation>
    <scope>NUCLEOTIDE SEQUENCE [LARGE SCALE GENOMIC DNA]</scope>
    <source>
        <strain evidence="3">441</strain>
    </source>
</reference>
<gene>
    <name evidence="2" type="ORF">PISMIDRAFT_6025</name>
</gene>
<evidence type="ECO:0000256" key="1">
    <source>
        <dbReference type="SAM" id="MobiDB-lite"/>
    </source>
</evidence>
<keyword evidence="3" id="KW-1185">Reference proteome</keyword>
<reference evidence="2 3" key="1">
    <citation type="submission" date="2014-04" db="EMBL/GenBank/DDBJ databases">
        <authorList>
            <consortium name="DOE Joint Genome Institute"/>
            <person name="Kuo A."/>
            <person name="Kohler A."/>
            <person name="Costa M.D."/>
            <person name="Nagy L.G."/>
            <person name="Floudas D."/>
            <person name="Copeland A."/>
            <person name="Barry K.W."/>
            <person name="Cichocki N."/>
            <person name="Veneault-Fourrey C."/>
            <person name="LaButti K."/>
            <person name="Lindquist E.A."/>
            <person name="Lipzen A."/>
            <person name="Lundell T."/>
            <person name="Morin E."/>
            <person name="Murat C."/>
            <person name="Sun H."/>
            <person name="Tunlid A."/>
            <person name="Henrissat B."/>
            <person name="Grigoriev I.V."/>
            <person name="Hibbett D.S."/>
            <person name="Martin F."/>
            <person name="Nordberg H.P."/>
            <person name="Cantor M.N."/>
            <person name="Hua S.X."/>
        </authorList>
    </citation>
    <scope>NUCLEOTIDE SEQUENCE [LARGE SCALE GENOMIC DNA]</scope>
    <source>
        <strain evidence="2 3">441</strain>
    </source>
</reference>
<evidence type="ECO:0000313" key="2">
    <source>
        <dbReference type="EMBL" id="KIK30666.1"/>
    </source>
</evidence>
<dbReference type="Proteomes" id="UP000054018">
    <property type="component" value="Unassembled WGS sequence"/>
</dbReference>
<dbReference type="AlphaFoldDB" id="A0A0C9ZMJ3"/>
<dbReference type="EMBL" id="KN833686">
    <property type="protein sequence ID" value="KIK30666.1"/>
    <property type="molecule type" value="Genomic_DNA"/>
</dbReference>
<accession>A0A0C9ZMJ3</accession>
<name>A0A0C9ZMJ3_9AGAM</name>
<sequence>MDKGDGFELEMLELIPDSSLSFFPQRVVKSLSQQESEFFTSPTPEVLAEGTTNPLNEDVEANTDVDTAGLRTVLT</sequence>
<organism evidence="2 3">
    <name type="scientific">Pisolithus microcarpus 441</name>
    <dbReference type="NCBI Taxonomy" id="765257"/>
    <lineage>
        <taxon>Eukaryota</taxon>
        <taxon>Fungi</taxon>
        <taxon>Dikarya</taxon>
        <taxon>Basidiomycota</taxon>
        <taxon>Agaricomycotina</taxon>
        <taxon>Agaricomycetes</taxon>
        <taxon>Agaricomycetidae</taxon>
        <taxon>Boletales</taxon>
        <taxon>Sclerodermatineae</taxon>
        <taxon>Pisolithaceae</taxon>
        <taxon>Pisolithus</taxon>
    </lineage>
</organism>
<proteinExistence type="predicted"/>